<protein>
    <submittedName>
        <fullName evidence="2">Uncharacterized protein</fullName>
    </submittedName>
</protein>
<evidence type="ECO:0000313" key="3">
    <source>
        <dbReference type="Proteomes" id="UP000005737"/>
    </source>
</evidence>
<keyword evidence="1" id="KW-0472">Membrane</keyword>
<keyword evidence="3" id="KW-1185">Reference proteome</keyword>
<evidence type="ECO:0000313" key="2">
    <source>
        <dbReference type="EMBL" id="EHQ06181.1"/>
    </source>
</evidence>
<keyword evidence="1" id="KW-1133">Transmembrane helix</keyword>
<name>H2CKU7_9LEPT</name>
<proteinExistence type="predicted"/>
<organism evidence="2 3">
    <name type="scientific">Leptonema illini DSM 21528</name>
    <dbReference type="NCBI Taxonomy" id="929563"/>
    <lineage>
        <taxon>Bacteria</taxon>
        <taxon>Pseudomonadati</taxon>
        <taxon>Spirochaetota</taxon>
        <taxon>Spirochaetia</taxon>
        <taxon>Leptospirales</taxon>
        <taxon>Leptospiraceae</taxon>
        <taxon>Leptonema</taxon>
    </lineage>
</organism>
<dbReference type="HOGENOM" id="CLU_1298508_0_0_12"/>
<dbReference type="STRING" id="183.GCA_002009735_00462"/>
<keyword evidence="1" id="KW-0812">Transmembrane</keyword>
<dbReference type="Proteomes" id="UP000005737">
    <property type="component" value="Unassembled WGS sequence"/>
</dbReference>
<dbReference type="RefSeq" id="WP_002771455.1">
    <property type="nucleotide sequence ID" value="NZ_JH597773.1"/>
</dbReference>
<dbReference type="AlphaFoldDB" id="H2CKU7"/>
<sequence>MERNKAKKEHRSWFFKGLYGGAGLALGFFGTALLAVTVSTMTSFQSGEVISSAKINENFAALKAAIESIPQYEVLDSNDVKLADVTPVGFLTGTGYRVNVMLGMGATSGLEIEHAYRSMPIVYRSENCNGTRYIQGSETSAKSIYKTDKGFYYISDKPATVQATVYSYRDTETGMCGYVNSTVSLVQLIPNDPAITGFDPALYTPPFRVVRK</sequence>
<feature type="transmembrane region" description="Helical" evidence="1">
    <location>
        <begin position="12"/>
        <end position="36"/>
    </location>
</feature>
<accession>H2CKU7</accession>
<gene>
    <name evidence="2" type="ORF">Lepil_1492</name>
</gene>
<reference evidence="2 3" key="1">
    <citation type="submission" date="2011-10" db="EMBL/GenBank/DDBJ databases">
        <title>The Improved High-Quality Draft genome of Leptonema illini DSM 21528.</title>
        <authorList>
            <consortium name="US DOE Joint Genome Institute (JGI-PGF)"/>
            <person name="Lucas S."/>
            <person name="Copeland A."/>
            <person name="Lapidus A."/>
            <person name="Glavina del Rio T."/>
            <person name="Dalin E."/>
            <person name="Tice H."/>
            <person name="Bruce D."/>
            <person name="Goodwin L."/>
            <person name="Pitluck S."/>
            <person name="Peters L."/>
            <person name="Mikhailova N."/>
            <person name="Held B."/>
            <person name="Kyrpides N."/>
            <person name="Mavromatis K."/>
            <person name="Ivanova N."/>
            <person name="Markowitz V."/>
            <person name="Cheng J.-F."/>
            <person name="Hugenholtz P."/>
            <person name="Woyke T."/>
            <person name="Wu D."/>
            <person name="Gronow S."/>
            <person name="Wellnitz S."/>
            <person name="Brambilla E.-M."/>
            <person name="Klenk H.-P."/>
            <person name="Eisen J.A."/>
        </authorList>
    </citation>
    <scope>NUCLEOTIDE SEQUENCE [LARGE SCALE GENOMIC DNA]</scope>
    <source>
        <strain evidence="2 3">DSM 21528</strain>
    </source>
</reference>
<dbReference type="EMBL" id="JH597773">
    <property type="protein sequence ID" value="EHQ06181.1"/>
    <property type="molecule type" value="Genomic_DNA"/>
</dbReference>
<evidence type="ECO:0000256" key="1">
    <source>
        <dbReference type="SAM" id="Phobius"/>
    </source>
</evidence>